<evidence type="ECO:0000256" key="1">
    <source>
        <dbReference type="SAM" id="MobiDB-lite"/>
    </source>
</evidence>
<gene>
    <name evidence="2" type="ORF">BGZ97_002214</name>
</gene>
<protein>
    <submittedName>
        <fullName evidence="2">Uncharacterized protein</fullName>
    </submittedName>
</protein>
<dbReference type="OrthoDB" id="2445296at2759"/>
<dbReference type="AlphaFoldDB" id="A0A9P6QZ59"/>
<feature type="compositionally biased region" description="Acidic residues" evidence="1">
    <location>
        <begin position="1"/>
        <end position="17"/>
    </location>
</feature>
<feature type="compositionally biased region" description="Acidic residues" evidence="1">
    <location>
        <begin position="48"/>
        <end position="59"/>
    </location>
</feature>
<feature type="compositionally biased region" description="Low complexity" evidence="1">
    <location>
        <begin position="193"/>
        <end position="208"/>
    </location>
</feature>
<accession>A0A9P6QZ59</accession>
<feature type="region of interest" description="Disordered" evidence="1">
    <location>
        <begin position="160"/>
        <end position="232"/>
    </location>
</feature>
<evidence type="ECO:0000313" key="2">
    <source>
        <dbReference type="EMBL" id="KAG0302709.1"/>
    </source>
</evidence>
<evidence type="ECO:0000313" key="3">
    <source>
        <dbReference type="Proteomes" id="UP000823405"/>
    </source>
</evidence>
<name>A0A9P6QZ59_9FUNG</name>
<feature type="compositionally biased region" description="Low complexity" evidence="1">
    <location>
        <begin position="71"/>
        <end position="84"/>
    </location>
</feature>
<feature type="compositionally biased region" description="Acidic residues" evidence="1">
    <location>
        <begin position="24"/>
        <end position="41"/>
    </location>
</feature>
<sequence>MPFDVEAIDVSESEGEQDAVASIDGDDESESSGSEEGDDDGFSISDKDDSDSDDQEDSGVESPLSTYDPIPAASLLSSSAPSPSMMTGRLGLFGGVQQTHNGDILRRSQEIERHGSFSQKDLSSPSHDQGKGIDLVLDVQAATTTAFVANEQGIPWTVSEQDDHDSEVDDTASLGSAPSPALSHFTPAYSAQSTAPSSPSLPVSPYSLDSKHIPDSRLPQGLSPSTDCNSNIPDTMDGADETSEHLFSETAPMSVPLTPLVSRIPTLVLSIDQHATPISPPQKQNDEQEDNVESYLSTSGAEVAHRSTEDLVDEGVFEEEDVRCHHSRSDSCKTQDLDVLHFRCGGSGVEGGAGDAAGSSQKNGPTGADTLRVTTSIIWISKRQSATFCCKTAWRGLIDH</sequence>
<proteinExistence type="predicted"/>
<feature type="compositionally biased region" description="Polar residues" evidence="1">
    <location>
        <begin position="222"/>
        <end position="232"/>
    </location>
</feature>
<feature type="region of interest" description="Disordered" evidence="1">
    <location>
        <begin position="1"/>
        <end position="96"/>
    </location>
</feature>
<feature type="compositionally biased region" description="Low complexity" evidence="1">
    <location>
        <begin position="172"/>
        <end position="183"/>
    </location>
</feature>
<dbReference type="EMBL" id="JAAAIN010001481">
    <property type="protein sequence ID" value="KAG0302709.1"/>
    <property type="molecule type" value="Genomic_DNA"/>
</dbReference>
<comment type="caution">
    <text evidence="2">The sequence shown here is derived from an EMBL/GenBank/DDBJ whole genome shotgun (WGS) entry which is preliminary data.</text>
</comment>
<feature type="compositionally biased region" description="Acidic residues" evidence="1">
    <location>
        <begin position="160"/>
        <end position="170"/>
    </location>
</feature>
<dbReference type="Proteomes" id="UP000823405">
    <property type="component" value="Unassembled WGS sequence"/>
</dbReference>
<organism evidence="2 3">
    <name type="scientific">Linnemannia gamsii</name>
    <dbReference type="NCBI Taxonomy" id="64522"/>
    <lineage>
        <taxon>Eukaryota</taxon>
        <taxon>Fungi</taxon>
        <taxon>Fungi incertae sedis</taxon>
        <taxon>Mucoromycota</taxon>
        <taxon>Mortierellomycotina</taxon>
        <taxon>Mortierellomycetes</taxon>
        <taxon>Mortierellales</taxon>
        <taxon>Mortierellaceae</taxon>
        <taxon>Linnemannia</taxon>
    </lineage>
</organism>
<reference evidence="2" key="1">
    <citation type="journal article" date="2020" name="Fungal Divers.">
        <title>Resolving the Mortierellaceae phylogeny through synthesis of multi-gene phylogenetics and phylogenomics.</title>
        <authorList>
            <person name="Vandepol N."/>
            <person name="Liber J."/>
            <person name="Desiro A."/>
            <person name="Na H."/>
            <person name="Kennedy M."/>
            <person name="Barry K."/>
            <person name="Grigoriev I.V."/>
            <person name="Miller A.N."/>
            <person name="O'Donnell K."/>
            <person name="Stajich J.E."/>
            <person name="Bonito G."/>
        </authorList>
    </citation>
    <scope>NUCLEOTIDE SEQUENCE</scope>
    <source>
        <strain evidence="2">NVP60</strain>
    </source>
</reference>
<keyword evidence="3" id="KW-1185">Reference proteome</keyword>